<protein>
    <submittedName>
        <fullName evidence="1">Uncharacterized protein</fullName>
    </submittedName>
</protein>
<dbReference type="AlphaFoldDB" id="A0A7J0E8H4"/>
<organism evidence="1 2">
    <name type="scientific">Actinidia rufa</name>
    <dbReference type="NCBI Taxonomy" id="165716"/>
    <lineage>
        <taxon>Eukaryota</taxon>
        <taxon>Viridiplantae</taxon>
        <taxon>Streptophyta</taxon>
        <taxon>Embryophyta</taxon>
        <taxon>Tracheophyta</taxon>
        <taxon>Spermatophyta</taxon>
        <taxon>Magnoliopsida</taxon>
        <taxon>eudicotyledons</taxon>
        <taxon>Gunneridae</taxon>
        <taxon>Pentapetalae</taxon>
        <taxon>asterids</taxon>
        <taxon>Ericales</taxon>
        <taxon>Actinidiaceae</taxon>
        <taxon>Actinidia</taxon>
    </lineage>
</organism>
<reference evidence="1 2" key="1">
    <citation type="submission" date="2019-07" db="EMBL/GenBank/DDBJ databases">
        <title>De Novo Assembly of kiwifruit Actinidia rufa.</title>
        <authorList>
            <person name="Sugita-Konishi S."/>
            <person name="Sato K."/>
            <person name="Mori E."/>
            <person name="Abe Y."/>
            <person name="Kisaki G."/>
            <person name="Hamano K."/>
            <person name="Suezawa K."/>
            <person name="Otani M."/>
            <person name="Fukuda T."/>
            <person name="Manabe T."/>
            <person name="Gomi K."/>
            <person name="Tabuchi M."/>
            <person name="Akimitsu K."/>
            <person name="Kataoka I."/>
        </authorList>
    </citation>
    <scope>NUCLEOTIDE SEQUENCE [LARGE SCALE GENOMIC DNA]</scope>
    <source>
        <strain evidence="2">cv. Fuchu</strain>
    </source>
</reference>
<gene>
    <name evidence="1" type="ORF">Acr_02g0009150</name>
</gene>
<dbReference type="Proteomes" id="UP000585474">
    <property type="component" value="Unassembled WGS sequence"/>
</dbReference>
<evidence type="ECO:0000313" key="2">
    <source>
        <dbReference type="Proteomes" id="UP000585474"/>
    </source>
</evidence>
<evidence type="ECO:0000313" key="1">
    <source>
        <dbReference type="EMBL" id="GFY82675.1"/>
    </source>
</evidence>
<dbReference type="EMBL" id="BJWL01000002">
    <property type="protein sequence ID" value="GFY82675.1"/>
    <property type="molecule type" value="Genomic_DNA"/>
</dbReference>
<comment type="caution">
    <text evidence="1">The sequence shown here is derived from an EMBL/GenBank/DDBJ whole genome shotgun (WGS) entry which is preliminary data.</text>
</comment>
<sequence>MKNEAEYEAVIARLRMAKASGVVQARVRSDSPYEMVRSNNEKGQLTSANEGESGQDMILEYLAKPSIDQQEEIDIQFIEICIICPNSVLFANHAEDALAFIKKWFKYQKFNNIPLKPLAELTILTKSCPSAQLGIDIVVSTKW</sequence>
<proteinExistence type="predicted"/>
<accession>A0A7J0E8H4</accession>
<keyword evidence="2" id="KW-1185">Reference proteome</keyword>
<name>A0A7J0E8H4_9ERIC</name>